<dbReference type="InterPro" id="IPR012337">
    <property type="entry name" value="RNaseH-like_sf"/>
</dbReference>
<feature type="domain" description="Exonuclease" evidence="2">
    <location>
        <begin position="80"/>
        <end position="245"/>
    </location>
</feature>
<evidence type="ECO:0000313" key="4">
    <source>
        <dbReference type="Proteomes" id="UP000287188"/>
    </source>
</evidence>
<dbReference type="OrthoDB" id="156839at2"/>
<dbReference type="SMART" id="SM00479">
    <property type="entry name" value="EXOIII"/>
    <property type="match status" value="1"/>
</dbReference>
<reference evidence="4" key="1">
    <citation type="submission" date="2018-12" db="EMBL/GenBank/DDBJ databases">
        <title>Tengunoibacter tsumagoiensis gen. nov., sp. nov., Dictyobacter kobayashii sp. nov., D. alpinus sp. nov., and D. joshuensis sp. nov. and description of Dictyobacteraceae fam. nov. within the order Ktedonobacterales isolated from Tengu-no-mugimeshi.</title>
        <authorList>
            <person name="Wang C.M."/>
            <person name="Zheng Y."/>
            <person name="Sakai Y."/>
            <person name="Toyoda A."/>
            <person name="Minakuchi Y."/>
            <person name="Abe K."/>
            <person name="Yokota A."/>
            <person name="Yabe S."/>
        </authorList>
    </citation>
    <scope>NUCLEOTIDE SEQUENCE [LARGE SCALE GENOMIC DNA]</scope>
    <source>
        <strain evidence="4">Uno11</strain>
    </source>
</reference>
<dbReference type="Proteomes" id="UP000287188">
    <property type="component" value="Unassembled WGS sequence"/>
</dbReference>
<evidence type="ECO:0000256" key="1">
    <source>
        <dbReference type="SAM" id="MobiDB-lite"/>
    </source>
</evidence>
<comment type="caution">
    <text evidence="3">The sequence shown here is derived from an EMBL/GenBank/DDBJ whole genome shotgun (WGS) entry which is preliminary data.</text>
</comment>
<name>A0A402AHZ0_9CHLR</name>
<accession>A0A402AHZ0</accession>
<protein>
    <recommendedName>
        <fullName evidence="2">Exonuclease domain-containing protein</fullName>
    </recommendedName>
</protein>
<feature type="region of interest" description="Disordered" evidence="1">
    <location>
        <begin position="248"/>
        <end position="267"/>
    </location>
</feature>
<dbReference type="AlphaFoldDB" id="A0A402AHZ0"/>
<organism evidence="3 4">
    <name type="scientific">Dictyobacter kobayashii</name>
    <dbReference type="NCBI Taxonomy" id="2014872"/>
    <lineage>
        <taxon>Bacteria</taxon>
        <taxon>Bacillati</taxon>
        <taxon>Chloroflexota</taxon>
        <taxon>Ktedonobacteria</taxon>
        <taxon>Ktedonobacterales</taxon>
        <taxon>Dictyobacteraceae</taxon>
        <taxon>Dictyobacter</taxon>
    </lineage>
</organism>
<feature type="compositionally biased region" description="Acidic residues" evidence="1">
    <location>
        <begin position="256"/>
        <end position="267"/>
    </location>
</feature>
<dbReference type="GO" id="GO:0004527">
    <property type="term" value="F:exonuclease activity"/>
    <property type="evidence" value="ECO:0007669"/>
    <property type="project" value="UniProtKB-ARBA"/>
</dbReference>
<dbReference type="InterPro" id="IPR013520">
    <property type="entry name" value="Ribonucl_H"/>
</dbReference>
<dbReference type="EMBL" id="BIFS01000001">
    <property type="protein sequence ID" value="GCE18673.1"/>
    <property type="molecule type" value="Genomic_DNA"/>
</dbReference>
<dbReference type="Gene3D" id="3.30.420.10">
    <property type="entry name" value="Ribonuclease H-like superfamily/Ribonuclease H"/>
    <property type="match status" value="1"/>
</dbReference>
<dbReference type="GO" id="GO:0003676">
    <property type="term" value="F:nucleic acid binding"/>
    <property type="evidence" value="ECO:0007669"/>
    <property type="project" value="InterPro"/>
</dbReference>
<sequence>MTIVFIPQPLIKLLDQERALGPVRRMEDLQARLQRRAMIAQHLQQLEEELQRVRKQSRTLPALPPLKIIQWAHAVRSMTNLVFLEVDTTGLYEDAEIIRLMVMNIHGASLLDCLVTPSRPLSRSIENITGLTNAEIEAAGVPIVDAFAQLRHVLHGAYVLSYNLDFDEGKLREAAQRHQFDAITIIGDDLMTRAMNYLQLSSYPKLEHLCQQIGQPLPLLPHQTALDRAHGQIAILNAMADVALTVPGTTIPQNTDPDEEEGDEHPF</sequence>
<evidence type="ECO:0000313" key="3">
    <source>
        <dbReference type="EMBL" id="GCE18673.1"/>
    </source>
</evidence>
<proteinExistence type="predicted"/>
<keyword evidence="4" id="KW-1185">Reference proteome</keyword>
<gene>
    <name evidence="3" type="ORF">KDK_24730</name>
</gene>
<evidence type="ECO:0000259" key="2">
    <source>
        <dbReference type="SMART" id="SM00479"/>
    </source>
</evidence>
<dbReference type="InterPro" id="IPR036397">
    <property type="entry name" value="RNaseH_sf"/>
</dbReference>
<dbReference type="SUPFAM" id="SSF53098">
    <property type="entry name" value="Ribonuclease H-like"/>
    <property type="match status" value="1"/>
</dbReference>
<dbReference type="RefSeq" id="WP_126550176.1">
    <property type="nucleotide sequence ID" value="NZ_BIFS01000001.1"/>
</dbReference>